<reference evidence="4 5" key="1">
    <citation type="submission" date="2019-09" db="EMBL/GenBank/DDBJ databases">
        <title>Chitinophaga ginsengihumi sp. nov., isolated from soil of ginseng rhizosphere.</title>
        <authorList>
            <person name="Lee J."/>
        </authorList>
    </citation>
    <scope>NUCLEOTIDE SEQUENCE [LARGE SCALE GENOMIC DNA]</scope>
    <source>
        <strain evidence="4 5">BN140078</strain>
    </source>
</reference>
<dbReference type="InterPro" id="IPR012373">
    <property type="entry name" value="Ferrdict_sens_TM"/>
</dbReference>
<sequence length="374" mass="41229">MDKKDIEALLDKYIKGTCTPEEKLLLENLYDEVLKKQTGDPEHIDYPSTGAAIFDQLPKPQPRSIVKVLRYAAAASILICASAASVLLLINRKSDKRVTLAQQQTIVPRGNVATLTLSNGKQIALNDTTEGEVATQSGIHIAKTNNGQLIYSVSADNTGDEPAGFNIAATPKGGQYKVQLADGTMVWLNAASSLKFPVRFAGKERVVELTGEAYFEVAHEAARPFVVETVNEKVLVLGTHFNINAYNDEPIAVTTLLEGSIKVQSTYTGKASVLTPGEQSLLASSQFTIQAANVEEAVAWKNGYFRFNDEKIADIMKKLERWYNIEVKYEGKPSEELFNGKISRFKDISQVLRMLEKTEGIHFKTEGRRVTVMP</sequence>
<comment type="caution">
    <text evidence="4">The sequence shown here is derived from an EMBL/GenBank/DDBJ whole genome shotgun (WGS) entry which is preliminary data.</text>
</comment>
<dbReference type="Gene3D" id="3.55.50.30">
    <property type="match status" value="1"/>
</dbReference>
<keyword evidence="1" id="KW-0812">Transmembrane</keyword>
<feature type="transmembrane region" description="Helical" evidence="1">
    <location>
        <begin position="68"/>
        <end position="90"/>
    </location>
</feature>
<dbReference type="PIRSF" id="PIRSF018266">
    <property type="entry name" value="FecR"/>
    <property type="match status" value="1"/>
</dbReference>
<evidence type="ECO:0000259" key="3">
    <source>
        <dbReference type="Pfam" id="PF16344"/>
    </source>
</evidence>
<evidence type="ECO:0000259" key="2">
    <source>
        <dbReference type="Pfam" id="PF04773"/>
    </source>
</evidence>
<evidence type="ECO:0000256" key="1">
    <source>
        <dbReference type="SAM" id="Phobius"/>
    </source>
</evidence>
<dbReference type="AlphaFoldDB" id="A0A5B2VZF5"/>
<name>A0A5B2VZF5_9BACT</name>
<dbReference type="Proteomes" id="UP000324611">
    <property type="component" value="Unassembled WGS sequence"/>
</dbReference>
<evidence type="ECO:0000313" key="4">
    <source>
        <dbReference type="EMBL" id="KAA2243507.1"/>
    </source>
</evidence>
<protein>
    <submittedName>
        <fullName evidence="4">DUF4974 domain-containing protein</fullName>
    </submittedName>
</protein>
<dbReference type="PANTHER" id="PTHR30273">
    <property type="entry name" value="PERIPLASMIC SIGNAL SENSOR AND SIGMA FACTOR ACTIVATOR FECR-RELATED"/>
    <property type="match status" value="1"/>
</dbReference>
<organism evidence="4 5">
    <name type="scientific">Chitinophaga agrisoli</name>
    <dbReference type="NCBI Taxonomy" id="2607653"/>
    <lineage>
        <taxon>Bacteria</taxon>
        <taxon>Pseudomonadati</taxon>
        <taxon>Bacteroidota</taxon>
        <taxon>Chitinophagia</taxon>
        <taxon>Chitinophagales</taxon>
        <taxon>Chitinophagaceae</taxon>
        <taxon>Chitinophaga</taxon>
    </lineage>
</organism>
<dbReference type="InterPro" id="IPR006860">
    <property type="entry name" value="FecR"/>
</dbReference>
<accession>A0A5B2VZF5</accession>
<dbReference type="Gene3D" id="2.60.120.1440">
    <property type="match status" value="1"/>
</dbReference>
<feature type="domain" description="FecR protein" evidence="2">
    <location>
        <begin position="169"/>
        <end position="262"/>
    </location>
</feature>
<dbReference type="GO" id="GO:0016989">
    <property type="term" value="F:sigma factor antagonist activity"/>
    <property type="evidence" value="ECO:0007669"/>
    <property type="project" value="TreeGrafter"/>
</dbReference>
<gene>
    <name evidence="4" type="ORF">F0L74_13525</name>
</gene>
<keyword evidence="5" id="KW-1185">Reference proteome</keyword>
<dbReference type="FunFam" id="2.60.120.1440:FF:000001">
    <property type="entry name" value="Putative anti-sigma factor"/>
    <property type="match status" value="1"/>
</dbReference>
<dbReference type="Pfam" id="PF16344">
    <property type="entry name" value="FecR_C"/>
    <property type="match status" value="1"/>
</dbReference>
<dbReference type="InterPro" id="IPR032508">
    <property type="entry name" value="FecR_C"/>
</dbReference>
<reference evidence="4 5" key="2">
    <citation type="submission" date="2019-09" db="EMBL/GenBank/DDBJ databases">
        <authorList>
            <person name="Jin C."/>
        </authorList>
    </citation>
    <scope>NUCLEOTIDE SEQUENCE [LARGE SCALE GENOMIC DNA]</scope>
    <source>
        <strain evidence="4 5">BN140078</strain>
    </source>
</reference>
<dbReference type="PANTHER" id="PTHR30273:SF2">
    <property type="entry name" value="PROTEIN FECR"/>
    <property type="match status" value="1"/>
</dbReference>
<keyword evidence="1" id="KW-1133">Transmembrane helix</keyword>
<dbReference type="EMBL" id="VUOC01000002">
    <property type="protein sequence ID" value="KAA2243507.1"/>
    <property type="molecule type" value="Genomic_DNA"/>
</dbReference>
<evidence type="ECO:0000313" key="5">
    <source>
        <dbReference type="Proteomes" id="UP000324611"/>
    </source>
</evidence>
<keyword evidence="1" id="KW-0472">Membrane</keyword>
<dbReference type="RefSeq" id="WP_149838382.1">
    <property type="nucleotide sequence ID" value="NZ_VUOC01000002.1"/>
</dbReference>
<proteinExistence type="predicted"/>
<feature type="domain" description="Protein FecR C-terminal" evidence="3">
    <location>
        <begin position="304"/>
        <end position="372"/>
    </location>
</feature>
<dbReference type="Pfam" id="PF04773">
    <property type="entry name" value="FecR"/>
    <property type="match status" value="1"/>
</dbReference>